<proteinExistence type="predicted"/>
<evidence type="ECO:0000313" key="2">
    <source>
        <dbReference type="Proteomes" id="UP000824056"/>
    </source>
</evidence>
<dbReference type="Proteomes" id="UP000824056">
    <property type="component" value="Unassembled WGS sequence"/>
</dbReference>
<dbReference type="EMBL" id="DXBG01000142">
    <property type="protein sequence ID" value="HIZ65432.1"/>
    <property type="molecule type" value="Genomic_DNA"/>
</dbReference>
<dbReference type="InterPro" id="IPR024538">
    <property type="entry name" value="DUF3878"/>
</dbReference>
<protein>
    <submittedName>
        <fullName evidence="1">DUF3878 family protein</fullName>
    </submittedName>
</protein>
<reference evidence="1" key="2">
    <citation type="submission" date="2021-04" db="EMBL/GenBank/DDBJ databases">
        <authorList>
            <person name="Gilroy R."/>
        </authorList>
    </citation>
    <scope>NUCLEOTIDE SEQUENCE</scope>
    <source>
        <strain evidence="1">1068</strain>
    </source>
</reference>
<gene>
    <name evidence="1" type="ORF">H9809_05975</name>
</gene>
<comment type="caution">
    <text evidence="1">The sequence shown here is derived from an EMBL/GenBank/DDBJ whole genome shotgun (WGS) entry which is preliminary data.</text>
</comment>
<sequence>MEKEKYQSLREFLPGWQEDMPEAYGRLAEIFAQQVFELHMGQGANGKPQAYIPYMMNDSLECYLILENCRVTGGYQPEFAGETKGELAMGKEGKALIIRQEDQVCTLWFDDISQSLCCYQYHRIGHFWVKGQEQWRQLVYLVGTIYDKYQYLGEKLCNSIEKELLLLMEFGPFRYWSPIRESLDNWYEDTKRGALCMKDLARKAGDKEMEFWAGLYGKIPFSWLSRHIARRMERPGREKLYRSIWKLVEEASASYPARSYGKDADEKIEIERKETEKQLKALGMQGQYPFFWHKDLQVTAMEEHPFTILEGEDFKFRIQLMVSRTGKGGGWNGGFFKGKGRAGWIEKKENLLTLPLRKGI</sequence>
<dbReference type="AlphaFoldDB" id="A0A9D2FRK9"/>
<organism evidence="1 2">
    <name type="scientific">Candidatus Blautia pullicola</name>
    <dbReference type="NCBI Taxonomy" id="2838498"/>
    <lineage>
        <taxon>Bacteria</taxon>
        <taxon>Bacillati</taxon>
        <taxon>Bacillota</taxon>
        <taxon>Clostridia</taxon>
        <taxon>Lachnospirales</taxon>
        <taxon>Lachnospiraceae</taxon>
        <taxon>Blautia</taxon>
    </lineage>
</organism>
<accession>A0A9D2FRK9</accession>
<evidence type="ECO:0000313" key="1">
    <source>
        <dbReference type="EMBL" id="HIZ65432.1"/>
    </source>
</evidence>
<name>A0A9D2FRK9_9FIRM</name>
<dbReference type="Pfam" id="PF12994">
    <property type="entry name" value="DUF3878"/>
    <property type="match status" value="1"/>
</dbReference>
<reference evidence="1" key="1">
    <citation type="journal article" date="2021" name="PeerJ">
        <title>Extensive microbial diversity within the chicken gut microbiome revealed by metagenomics and culture.</title>
        <authorList>
            <person name="Gilroy R."/>
            <person name="Ravi A."/>
            <person name="Getino M."/>
            <person name="Pursley I."/>
            <person name="Horton D.L."/>
            <person name="Alikhan N.F."/>
            <person name="Baker D."/>
            <person name="Gharbi K."/>
            <person name="Hall N."/>
            <person name="Watson M."/>
            <person name="Adriaenssens E.M."/>
            <person name="Foster-Nyarko E."/>
            <person name="Jarju S."/>
            <person name="Secka A."/>
            <person name="Antonio M."/>
            <person name="Oren A."/>
            <person name="Chaudhuri R.R."/>
            <person name="La Ragione R."/>
            <person name="Hildebrand F."/>
            <person name="Pallen M.J."/>
        </authorList>
    </citation>
    <scope>NUCLEOTIDE SEQUENCE</scope>
    <source>
        <strain evidence="1">1068</strain>
    </source>
</reference>